<dbReference type="InterPro" id="IPR010872">
    <property type="entry name" value="MDMPI_C-term_domain"/>
</dbReference>
<feature type="domain" description="Mycothiol-dependent maleylpyruvate isomerase metal-binding" evidence="2">
    <location>
        <begin position="11"/>
        <end position="131"/>
    </location>
</feature>
<evidence type="ECO:0000313" key="3">
    <source>
        <dbReference type="EMBL" id="MBM9618177.1"/>
    </source>
</evidence>
<evidence type="ECO:0000259" key="1">
    <source>
        <dbReference type="Pfam" id="PF07398"/>
    </source>
</evidence>
<protein>
    <submittedName>
        <fullName evidence="3">Maleylpyruvate isomerase family mycothiol-dependent enzyme</fullName>
    </submittedName>
</protein>
<dbReference type="InterPro" id="IPR024344">
    <property type="entry name" value="MDMPI_metal-binding"/>
</dbReference>
<dbReference type="Proteomes" id="UP000664109">
    <property type="component" value="Unassembled WGS sequence"/>
</dbReference>
<dbReference type="RefSeq" id="WP_205372475.1">
    <property type="nucleotide sequence ID" value="NZ_JAFEJA010000001.1"/>
</dbReference>
<name>A0ABS2UMR5_9ACTN</name>
<dbReference type="Pfam" id="PF07398">
    <property type="entry name" value="MDMPI_C"/>
    <property type="match status" value="1"/>
</dbReference>
<keyword evidence="4" id="KW-1185">Reference proteome</keyword>
<dbReference type="Pfam" id="PF11716">
    <property type="entry name" value="MDMPI_N"/>
    <property type="match status" value="1"/>
</dbReference>
<dbReference type="SUPFAM" id="SSF55718">
    <property type="entry name" value="SCP-like"/>
    <property type="match status" value="1"/>
</dbReference>
<dbReference type="EMBL" id="JAFEJA010000001">
    <property type="protein sequence ID" value="MBM9618177.1"/>
    <property type="molecule type" value="Genomic_DNA"/>
</dbReference>
<gene>
    <name evidence="3" type="ORF">JE024_05365</name>
</gene>
<comment type="caution">
    <text evidence="3">The sequence shown here is derived from an EMBL/GenBank/DDBJ whole genome shotgun (WGS) entry which is preliminary data.</text>
</comment>
<dbReference type="InterPro" id="IPR034660">
    <property type="entry name" value="DinB/YfiT-like"/>
</dbReference>
<keyword evidence="3" id="KW-0413">Isomerase</keyword>
<dbReference type="InterPro" id="IPR036527">
    <property type="entry name" value="SCP2_sterol-bd_dom_sf"/>
</dbReference>
<organism evidence="3 4">
    <name type="scientific">Streptomyces zhihengii</name>
    <dbReference type="NCBI Taxonomy" id="1818004"/>
    <lineage>
        <taxon>Bacteria</taxon>
        <taxon>Bacillati</taxon>
        <taxon>Actinomycetota</taxon>
        <taxon>Actinomycetes</taxon>
        <taxon>Kitasatosporales</taxon>
        <taxon>Streptomycetaceae</taxon>
        <taxon>Streptomyces</taxon>
    </lineage>
</organism>
<sequence>METTEYIDTLRREGELLADAAERAGEHAPVPTCPGWTTGDLVRHTSTFHRWAARIVAGSLPGPVPEDPAPGVPTGTDLWPWFRDGHAALLRTLEAAGPAADCWTFLPGAPPPLTFWARRQAHETAVHRVDAESARRGELTPLDAAFAADGIDELLTGFHARTRSRVRTERPRTLRVRPTDTDTGPVWTVRLSADAPPRAERSADGPADCELSGPAQTLYLLLWNRLPLDAAAVTGDRALADLWRRTSGIG</sequence>
<dbReference type="SUPFAM" id="SSF109854">
    <property type="entry name" value="DinB/YfiT-like putative metalloenzymes"/>
    <property type="match status" value="1"/>
</dbReference>
<dbReference type="NCBIfam" id="TIGR03083">
    <property type="entry name" value="maleylpyruvate isomerase family mycothiol-dependent enzyme"/>
    <property type="match status" value="1"/>
</dbReference>
<accession>A0ABS2UMR5</accession>
<dbReference type="InterPro" id="IPR017517">
    <property type="entry name" value="Maleyloyr_isom"/>
</dbReference>
<reference evidence="3 4" key="1">
    <citation type="journal article" date="2016" name="Arch. Microbiol.">
        <title>Streptomyces zhihengii sp. nov., isolated from rhizospheric soil of Psammosilene tunicoides.</title>
        <authorList>
            <person name="Huang M.J."/>
            <person name="Fei J.J."/>
            <person name="Salam N."/>
            <person name="Kim C.J."/>
            <person name="Hozzein W.N."/>
            <person name="Xiao M."/>
            <person name="Huang H.Q."/>
            <person name="Li W.J."/>
        </authorList>
    </citation>
    <scope>NUCLEOTIDE SEQUENCE [LARGE SCALE GENOMIC DNA]</scope>
    <source>
        <strain evidence="3 4">YIM T102</strain>
    </source>
</reference>
<evidence type="ECO:0000313" key="4">
    <source>
        <dbReference type="Proteomes" id="UP000664109"/>
    </source>
</evidence>
<proteinExistence type="predicted"/>
<dbReference type="PANTHER" id="PTHR40758:SF1">
    <property type="entry name" value="CONSERVED PROTEIN"/>
    <property type="match status" value="1"/>
</dbReference>
<dbReference type="GO" id="GO:0016853">
    <property type="term" value="F:isomerase activity"/>
    <property type="evidence" value="ECO:0007669"/>
    <property type="project" value="UniProtKB-KW"/>
</dbReference>
<evidence type="ECO:0000259" key="2">
    <source>
        <dbReference type="Pfam" id="PF11716"/>
    </source>
</evidence>
<feature type="domain" description="MDMPI C-terminal" evidence="1">
    <location>
        <begin position="146"/>
        <end position="241"/>
    </location>
</feature>
<dbReference type="PANTHER" id="PTHR40758">
    <property type="entry name" value="CONSERVED PROTEIN"/>
    <property type="match status" value="1"/>
</dbReference>